<dbReference type="OrthoDB" id="9801424at2"/>
<dbReference type="InterPro" id="IPR006158">
    <property type="entry name" value="Cobalamin-bd"/>
</dbReference>
<dbReference type="Pfam" id="PF04055">
    <property type="entry name" value="Radical_SAM"/>
    <property type="match status" value="1"/>
</dbReference>
<evidence type="ECO:0000313" key="8">
    <source>
        <dbReference type="EMBL" id="RAU20261.1"/>
    </source>
</evidence>
<reference evidence="8 9" key="1">
    <citation type="submission" date="2017-11" db="EMBL/GenBank/DDBJ databases">
        <title>Draft genome sequence of magnetotactic bacterium Magnetospirillum kuznetsovii LBB-42.</title>
        <authorList>
            <person name="Grouzdev D.S."/>
            <person name="Rysina M.S."/>
            <person name="Baslerov R.V."/>
            <person name="Koziaeva V."/>
        </authorList>
    </citation>
    <scope>NUCLEOTIDE SEQUENCE [LARGE SCALE GENOMIC DNA]</scope>
    <source>
        <strain evidence="8 9">LBB-42</strain>
    </source>
</reference>
<dbReference type="InterPro" id="IPR011990">
    <property type="entry name" value="TPR-like_helical_dom_sf"/>
</dbReference>
<dbReference type="Proteomes" id="UP000251075">
    <property type="component" value="Unassembled WGS sequence"/>
</dbReference>
<dbReference type="Gene3D" id="3.80.30.20">
    <property type="entry name" value="tm_1862 like domain"/>
    <property type="match status" value="1"/>
</dbReference>
<dbReference type="GO" id="GO:0031419">
    <property type="term" value="F:cobalamin binding"/>
    <property type="evidence" value="ECO:0007669"/>
    <property type="project" value="InterPro"/>
</dbReference>
<protein>
    <submittedName>
        <fullName evidence="8">Uncharacterized protein</fullName>
    </submittedName>
</protein>
<feature type="domain" description="Radical SAM core" evidence="7">
    <location>
        <begin position="483"/>
        <end position="709"/>
    </location>
</feature>
<organism evidence="8 9">
    <name type="scientific">Paramagnetospirillum kuznetsovii</name>
    <dbReference type="NCBI Taxonomy" id="2053833"/>
    <lineage>
        <taxon>Bacteria</taxon>
        <taxon>Pseudomonadati</taxon>
        <taxon>Pseudomonadota</taxon>
        <taxon>Alphaproteobacteria</taxon>
        <taxon>Rhodospirillales</taxon>
        <taxon>Magnetospirillaceae</taxon>
        <taxon>Paramagnetospirillum</taxon>
    </lineage>
</organism>
<keyword evidence="5" id="KW-0411">Iron-sulfur</keyword>
<name>A0A364NT48_9PROT</name>
<dbReference type="SFLD" id="SFLDG01123">
    <property type="entry name" value="methyltransferase_(Class_B)"/>
    <property type="match status" value="1"/>
</dbReference>
<dbReference type="GO" id="GO:0003824">
    <property type="term" value="F:catalytic activity"/>
    <property type="evidence" value="ECO:0007669"/>
    <property type="project" value="InterPro"/>
</dbReference>
<dbReference type="SUPFAM" id="SSF48452">
    <property type="entry name" value="TPR-like"/>
    <property type="match status" value="1"/>
</dbReference>
<dbReference type="Gene3D" id="3.40.50.280">
    <property type="entry name" value="Cobalamin-binding domain"/>
    <property type="match status" value="1"/>
</dbReference>
<dbReference type="GO" id="GO:0051539">
    <property type="term" value="F:4 iron, 4 sulfur cluster binding"/>
    <property type="evidence" value="ECO:0007669"/>
    <property type="project" value="UniProtKB-KW"/>
</dbReference>
<dbReference type="InterPro" id="IPR058240">
    <property type="entry name" value="rSAM_sf"/>
</dbReference>
<accession>A0A364NT48</accession>
<evidence type="ECO:0000313" key="9">
    <source>
        <dbReference type="Proteomes" id="UP000251075"/>
    </source>
</evidence>
<dbReference type="InterPro" id="IPR051198">
    <property type="entry name" value="BchE-like"/>
</dbReference>
<evidence type="ECO:0000256" key="2">
    <source>
        <dbReference type="ARBA" id="ARBA00022691"/>
    </source>
</evidence>
<comment type="caution">
    <text evidence="8">The sequence shown here is derived from an EMBL/GenBank/DDBJ whole genome shotgun (WGS) entry which is preliminary data.</text>
</comment>
<dbReference type="PROSITE" id="PS51918">
    <property type="entry name" value="RADICAL_SAM"/>
    <property type="match status" value="1"/>
</dbReference>
<dbReference type="GO" id="GO:0046872">
    <property type="term" value="F:metal ion binding"/>
    <property type="evidence" value="ECO:0007669"/>
    <property type="project" value="UniProtKB-KW"/>
</dbReference>
<sequence>MGQDDMAGFLVRDILDEVDVCMASSKEALAIDVLYRGLWDHPGDEALLRRLGGLCVRLERWQEAHNAFGELSRMRPNDPEIAVALATAAEKPAEIASSPIRIGRGKYLQFSVTRCFEDADLPRSVLWEVLGDMLCDEDGLAIYGHGPFLDELLAHNPMLLDATLVQIVDDPAEDGPRGLPVVTLDQLPPSVRTVFLCGFGMAERMARFYRLPTGLRIVDAGLLASGPLAAKLAYAWKPTERHAYPLDIPDVVVQPDLDVLIVDCPGRVLAMLPNGIGYVAAALARTALRVQVLDLDLTSYHRYHIRRLFDLCGPIILPDGTEMPREPWMPEYAEWWGNGTATTALEDDIQQAIARIIAARPKILGFSVNSSNRDIAGRIAETVRQACPDIVILAGGYSCQDETLGRLNFPEADYVCIGEADLTVGPLCEALATGQRPIDQPGVMSRFDTPGRRFVPGPRQNNLDLIDFPRYDWVPSLDVYRNYNGYQLTPIIASRGCRWSRCTFCAERFYWRIRSAANFCDELEWLSDHGCKLFMFNESDLNGQPDRLVEICDEIIRRGIKVALTGQLRIHVKGDRPFFDKLAQAGFVALRFGVDAFNDNTLRLQAKGYTMKIVEQNLRACHEAGISTAVNWVIGVPGETDADVEESIANVIRLKDHIDKVENINQLRIKVGSIYWVSPEKYNIRFRRPQQELFEQYLINIPSEEWWSEQPYIDQHVRLERYERTIVGLRDGDVHFGDFAALMIERALHAHEAEADEQTPDRMLMPAHP</sequence>
<proteinExistence type="predicted"/>
<dbReference type="SMART" id="SM00729">
    <property type="entry name" value="Elp3"/>
    <property type="match status" value="1"/>
</dbReference>
<dbReference type="InterPro" id="IPR006638">
    <property type="entry name" value="Elp3/MiaA/NifB-like_rSAM"/>
</dbReference>
<dbReference type="SUPFAM" id="SSF102114">
    <property type="entry name" value="Radical SAM enzymes"/>
    <property type="match status" value="1"/>
</dbReference>
<evidence type="ECO:0000256" key="4">
    <source>
        <dbReference type="ARBA" id="ARBA00023004"/>
    </source>
</evidence>
<dbReference type="InterPro" id="IPR023404">
    <property type="entry name" value="rSAM_horseshoe"/>
</dbReference>
<keyword evidence="4" id="KW-0408">Iron</keyword>
<evidence type="ECO:0000259" key="6">
    <source>
        <dbReference type="PROSITE" id="PS51332"/>
    </source>
</evidence>
<dbReference type="SFLD" id="SFLDG01082">
    <property type="entry name" value="B12-binding_domain_containing"/>
    <property type="match status" value="1"/>
</dbReference>
<evidence type="ECO:0000256" key="5">
    <source>
        <dbReference type="ARBA" id="ARBA00023014"/>
    </source>
</evidence>
<evidence type="ECO:0000259" key="7">
    <source>
        <dbReference type="PROSITE" id="PS51918"/>
    </source>
</evidence>
<dbReference type="AlphaFoldDB" id="A0A364NT48"/>
<dbReference type="EMBL" id="PGTO01000028">
    <property type="protein sequence ID" value="RAU20261.1"/>
    <property type="molecule type" value="Genomic_DNA"/>
</dbReference>
<evidence type="ECO:0000256" key="1">
    <source>
        <dbReference type="ARBA" id="ARBA00001966"/>
    </source>
</evidence>
<keyword evidence="2" id="KW-0949">S-adenosyl-L-methionine</keyword>
<dbReference type="PANTHER" id="PTHR43409">
    <property type="entry name" value="ANAEROBIC MAGNESIUM-PROTOPORPHYRIN IX MONOMETHYL ESTER CYCLASE-RELATED"/>
    <property type="match status" value="1"/>
</dbReference>
<dbReference type="SFLD" id="SFLDS00029">
    <property type="entry name" value="Radical_SAM"/>
    <property type="match status" value="1"/>
</dbReference>
<keyword evidence="9" id="KW-1185">Reference proteome</keyword>
<gene>
    <name evidence="8" type="ORF">CU669_19335</name>
</gene>
<feature type="domain" description="B12-binding" evidence="6">
    <location>
        <begin position="256"/>
        <end position="438"/>
    </location>
</feature>
<keyword evidence="3" id="KW-0479">Metal-binding</keyword>
<evidence type="ECO:0000256" key="3">
    <source>
        <dbReference type="ARBA" id="ARBA00022723"/>
    </source>
</evidence>
<dbReference type="InterPro" id="IPR007197">
    <property type="entry name" value="rSAM"/>
</dbReference>
<dbReference type="InterPro" id="IPR034466">
    <property type="entry name" value="Methyltransferase_Class_B"/>
</dbReference>
<comment type="cofactor">
    <cofactor evidence="1">
        <name>[4Fe-4S] cluster</name>
        <dbReference type="ChEBI" id="CHEBI:49883"/>
    </cofactor>
</comment>
<dbReference type="PROSITE" id="PS51332">
    <property type="entry name" value="B12_BINDING"/>
    <property type="match status" value="1"/>
</dbReference>